<dbReference type="GO" id="GO:0016020">
    <property type="term" value="C:membrane"/>
    <property type="evidence" value="ECO:0007669"/>
    <property type="project" value="UniProtKB-SubCell"/>
</dbReference>
<protein>
    <submittedName>
        <fullName evidence="6">Lactose permease like protein</fullName>
    </submittedName>
</protein>
<evidence type="ECO:0000256" key="2">
    <source>
        <dbReference type="ARBA" id="ARBA00022692"/>
    </source>
</evidence>
<gene>
    <name evidence="6" type="ORF">HYQ45_006508</name>
</gene>
<evidence type="ECO:0000313" key="7">
    <source>
        <dbReference type="Proteomes" id="UP000689129"/>
    </source>
</evidence>
<organism evidence="6 7">
    <name type="scientific">Verticillium longisporum</name>
    <name type="common">Verticillium dahliae var. longisporum</name>
    <dbReference type="NCBI Taxonomy" id="100787"/>
    <lineage>
        <taxon>Eukaryota</taxon>
        <taxon>Fungi</taxon>
        <taxon>Dikarya</taxon>
        <taxon>Ascomycota</taxon>
        <taxon>Pezizomycotina</taxon>
        <taxon>Sordariomycetes</taxon>
        <taxon>Hypocreomycetidae</taxon>
        <taxon>Glomerellales</taxon>
        <taxon>Plectosphaerellaceae</taxon>
        <taxon>Verticillium</taxon>
    </lineage>
</organism>
<dbReference type="OrthoDB" id="6133115at2759"/>
<reference evidence="6" key="1">
    <citation type="journal article" date="2021" name="Mol. Plant Pathol.">
        <title>A 20-kb lineage-specific genomic region tames virulence in pathogenic amphidiploid Verticillium longisporum.</title>
        <authorList>
            <person name="Harting R."/>
            <person name="Starke J."/>
            <person name="Kusch H."/>
            <person name="Poggeler S."/>
            <person name="Maurus I."/>
            <person name="Schluter R."/>
            <person name="Landesfeind M."/>
            <person name="Bulla I."/>
            <person name="Nowrousian M."/>
            <person name="de Jonge R."/>
            <person name="Stahlhut G."/>
            <person name="Hoff K.J."/>
            <person name="Asshauer K.P."/>
            <person name="Thurmer A."/>
            <person name="Stanke M."/>
            <person name="Daniel R."/>
            <person name="Morgenstern B."/>
            <person name="Thomma B.P.H.J."/>
            <person name="Kronstad J.W."/>
            <person name="Braus-Stromeyer S.A."/>
            <person name="Braus G.H."/>
        </authorList>
    </citation>
    <scope>NUCLEOTIDE SEQUENCE</scope>
    <source>
        <strain evidence="6">Vl32</strain>
    </source>
</reference>
<evidence type="ECO:0000313" key="6">
    <source>
        <dbReference type="EMBL" id="KAG7135696.1"/>
    </source>
</evidence>
<evidence type="ECO:0000256" key="5">
    <source>
        <dbReference type="SAM" id="Phobius"/>
    </source>
</evidence>
<feature type="transmembrane region" description="Helical" evidence="5">
    <location>
        <begin position="179"/>
        <end position="196"/>
    </location>
</feature>
<evidence type="ECO:0000256" key="4">
    <source>
        <dbReference type="ARBA" id="ARBA00023136"/>
    </source>
</evidence>
<dbReference type="AlphaFoldDB" id="A0A8I2ZQU9"/>
<dbReference type="InterPro" id="IPR005828">
    <property type="entry name" value="MFS_sugar_transport-like"/>
</dbReference>
<keyword evidence="4 5" id="KW-0472">Membrane</keyword>
<comment type="subcellular location">
    <subcellularLocation>
        <location evidence="1">Membrane</location>
        <topology evidence="1">Multi-pass membrane protein</topology>
    </subcellularLocation>
</comment>
<dbReference type="PANTHER" id="PTHR48022">
    <property type="entry name" value="PLASTIDIC GLUCOSE TRANSPORTER 4"/>
    <property type="match status" value="1"/>
</dbReference>
<evidence type="ECO:0000256" key="3">
    <source>
        <dbReference type="ARBA" id="ARBA00022989"/>
    </source>
</evidence>
<keyword evidence="3 5" id="KW-1133">Transmembrane helix</keyword>
<sequence length="210" mass="23085">MSLGSICLTPIAPWVADKYGRRMGITVGKLIMIIGAILHLVSELSHPKDRVTVTAICNTCGFVSSIAAAWITYGTRNIQSTCEEAAKALKQYHGEGGETKLVRLEFEEIRAAIDHEKRSGTTTWPSMVRTKGNRYRMFLVVCMGFMSQWSGNGLVAYYLSRVMDTVGITDKNTQALVNGLINIWNFGLALTARRLICAWTRVKVGGSCGC</sequence>
<proteinExistence type="predicted"/>
<dbReference type="Pfam" id="PF00083">
    <property type="entry name" value="Sugar_tr"/>
    <property type="match status" value="1"/>
</dbReference>
<dbReference type="Proteomes" id="UP000689129">
    <property type="component" value="Unassembled WGS sequence"/>
</dbReference>
<evidence type="ECO:0000256" key="1">
    <source>
        <dbReference type="ARBA" id="ARBA00004141"/>
    </source>
</evidence>
<comment type="caution">
    <text evidence="6">The sequence shown here is derived from an EMBL/GenBank/DDBJ whole genome shotgun (WGS) entry which is preliminary data.</text>
</comment>
<dbReference type="GO" id="GO:0005351">
    <property type="term" value="F:carbohydrate:proton symporter activity"/>
    <property type="evidence" value="ECO:0007669"/>
    <property type="project" value="TreeGrafter"/>
</dbReference>
<accession>A0A8I2ZQU9</accession>
<feature type="transmembrane region" description="Helical" evidence="5">
    <location>
        <begin position="23"/>
        <end position="41"/>
    </location>
</feature>
<dbReference type="PANTHER" id="PTHR48022:SF64">
    <property type="entry name" value="MAJOR FACILITATOR SUPERFAMILY (MFS) PROFILE DOMAIN-CONTAINING PROTEIN"/>
    <property type="match status" value="1"/>
</dbReference>
<name>A0A8I2ZQU9_VERLO</name>
<feature type="transmembrane region" description="Helical" evidence="5">
    <location>
        <begin position="137"/>
        <end position="159"/>
    </location>
</feature>
<dbReference type="InterPro" id="IPR050360">
    <property type="entry name" value="MFS_Sugar_Transporters"/>
</dbReference>
<keyword evidence="2 5" id="KW-0812">Transmembrane</keyword>
<dbReference type="EMBL" id="JAEMWZ010000117">
    <property type="protein sequence ID" value="KAG7135696.1"/>
    <property type="molecule type" value="Genomic_DNA"/>
</dbReference>